<organism evidence="1">
    <name type="scientific">Timema monikensis</name>
    <dbReference type="NCBI Taxonomy" id="170555"/>
    <lineage>
        <taxon>Eukaryota</taxon>
        <taxon>Metazoa</taxon>
        <taxon>Ecdysozoa</taxon>
        <taxon>Arthropoda</taxon>
        <taxon>Hexapoda</taxon>
        <taxon>Insecta</taxon>
        <taxon>Pterygota</taxon>
        <taxon>Neoptera</taxon>
        <taxon>Polyneoptera</taxon>
        <taxon>Phasmatodea</taxon>
        <taxon>Timematodea</taxon>
        <taxon>Timematoidea</taxon>
        <taxon>Timematidae</taxon>
        <taxon>Timema</taxon>
    </lineage>
</organism>
<proteinExistence type="predicted"/>
<dbReference type="AlphaFoldDB" id="A0A7R9E0Y5"/>
<gene>
    <name evidence="1" type="ORF">TMSB3V08_LOCUS1228</name>
</gene>
<protein>
    <submittedName>
        <fullName evidence="1">Uncharacterized protein</fullName>
    </submittedName>
</protein>
<accession>A0A7R9E0Y5</accession>
<reference evidence="1" key="1">
    <citation type="submission" date="2020-11" db="EMBL/GenBank/DDBJ databases">
        <authorList>
            <person name="Tran Van P."/>
        </authorList>
    </citation>
    <scope>NUCLEOTIDE SEQUENCE</scope>
</reference>
<name>A0A7R9E0Y5_9NEOP</name>
<sequence length="101" mass="11391">MIETELGLSVTKFGLNRVHMYQSSSPDRDEDTIQGWNVVLVLPRQAASVNTGPVLLAVFKHVANYLKIYSNNESLNSCASQCTRYYMWMLSLLHADVPNID</sequence>
<dbReference type="EMBL" id="OB792772">
    <property type="protein sequence ID" value="CAD7424271.1"/>
    <property type="molecule type" value="Genomic_DNA"/>
</dbReference>
<evidence type="ECO:0000313" key="1">
    <source>
        <dbReference type="EMBL" id="CAD7424271.1"/>
    </source>
</evidence>